<reference evidence="1 2" key="1">
    <citation type="submission" date="2019-01" db="EMBL/GenBank/DDBJ databases">
        <authorList>
            <person name="Chen W.-M."/>
        </authorList>
    </citation>
    <scope>NUCLEOTIDE SEQUENCE [LARGE SCALE GENOMIC DNA]</scope>
    <source>
        <strain evidence="1 2">CCP-6</strain>
    </source>
</reference>
<sequence>MKPVRHNNGGKVVQLHADRADGERERWLDQRMRRMYQDDGAAPMSEELKALMERMADGGKAKG</sequence>
<evidence type="ECO:0008006" key="3">
    <source>
        <dbReference type="Google" id="ProtNLM"/>
    </source>
</evidence>
<evidence type="ECO:0000313" key="1">
    <source>
        <dbReference type="EMBL" id="RVT95797.1"/>
    </source>
</evidence>
<organism evidence="1 2">
    <name type="scientific">Rhodovarius crocodyli</name>
    <dbReference type="NCBI Taxonomy" id="1979269"/>
    <lineage>
        <taxon>Bacteria</taxon>
        <taxon>Pseudomonadati</taxon>
        <taxon>Pseudomonadota</taxon>
        <taxon>Alphaproteobacteria</taxon>
        <taxon>Acetobacterales</taxon>
        <taxon>Roseomonadaceae</taxon>
        <taxon>Rhodovarius</taxon>
    </lineage>
</organism>
<keyword evidence="2" id="KW-1185">Reference proteome</keyword>
<protein>
    <recommendedName>
        <fullName evidence="3">Anti-sigma factor NepR domain-containing protein</fullName>
    </recommendedName>
</protein>
<comment type="caution">
    <text evidence="1">The sequence shown here is derived from an EMBL/GenBank/DDBJ whole genome shotgun (WGS) entry which is preliminary data.</text>
</comment>
<name>A0A437MDQ4_9PROT</name>
<accession>A0A437MDQ4</accession>
<dbReference type="AlphaFoldDB" id="A0A437MDQ4"/>
<dbReference type="Proteomes" id="UP000282957">
    <property type="component" value="Unassembled WGS sequence"/>
</dbReference>
<dbReference type="RefSeq" id="WP_127788658.1">
    <property type="nucleotide sequence ID" value="NZ_SACL01000005.1"/>
</dbReference>
<dbReference type="EMBL" id="SACL01000005">
    <property type="protein sequence ID" value="RVT95797.1"/>
    <property type="molecule type" value="Genomic_DNA"/>
</dbReference>
<proteinExistence type="predicted"/>
<gene>
    <name evidence="1" type="ORF">EOD42_16545</name>
</gene>
<evidence type="ECO:0000313" key="2">
    <source>
        <dbReference type="Proteomes" id="UP000282957"/>
    </source>
</evidence>